<dbReference type="InterPro" id="IPR034660">
    <property type="entry name" value="DinB/YfiT-like"/>
</dbReference>
<protein>
    <submittedName>
        <fullName evidence="2">DinB family protein</fullName>
    </submittedName>
</protein>
<sequence length="151" mass="17666">MQSTFKIWETNRKLHLAFLEQLTLEQLNKIPEGFKNNLIWNIGHIITTQQGLVYRLSGLPVAISKEFHNKYKYGSVPTQTTTQEEVDEIKELLISLIQQTKDDYDTGKFVSFMPYETHIGFHLATFEEAINFNNYHEGIHLGFMINIRKFV</sequence>
<dbReference type="Gene3D" id="1.20.120.450">
    <property type="entry name" value="dinb family like domain"/>
    <property type="match status" value="1"/>
</dbReference>
<evidence type="ECO:0000313" key="2">
    <source>
        <dbReference type="EMBL" id="MBC5841787.1"/>
    </source>
</evidence>
<gene>
    <name evidence="2" type="ORF">H8R23_10255</name>
</gene>
<evidence type="ECO:0000313" key="3">
    <source>
        <dbReference type="Proteomes" id="UP000629963"/>
    </source>
</evidence>
<evidence type="ECO:0000259" key="1">
    <source>
        <dbReference type="Pfam" id="PF12867"/>
    </source>
</evidence>
<comment type="caution">
    <text evidence="2">The sequence shown here is derived from an EMBL/GenBank/DDBJ whole genome shotgun (WGS) entry which is preliminary data.</text>
</comment>
<organism evidence="2 3">
    <name type="scientific">Flavobacterium kayseriense</name>
    <dbReference type="NCBI Taxonomy" id="2764714"/>
    <lineage>
        <taxon>Bacteria</taxon>
        <taxon>Pseudomonadati</taxon>
        <taxon>Bacteroidota</taxon>
        <taxon>Flavobacteriia</taxon>
        <taxon>Flavobacteriales</taxon>
        <taxon>Flavobacteriaceae</taxon>
        <taxon>Flavobacterium</taxon>
    </lineage>
</organism>
<dbReference type="InterPro" id="IPR024775">
    <property type="entry name" value="DinB-like"/>
</dbReference>
<dbReference type="EMBL" id="JACRUJ010000003">
    <property type="protein sequence ID" value="MBC5841787.1"/>
    <property type="molecule type" value="Genomic_DNA"/>
</dbReference>
<keyword evidence="3" id="KW-1185">Reference proteome</keyword>
<name>A0ABR7J8K2_9FLAO</name>
<dbReference type="Pfam" id="PF12867">
    <property type="entry name" value="DinB_2"/>
    <property type="match status" value="1"/>
</dbReference>
<proteinExistence type="predicted"/>
<dbReference type="SUPFAM" id="SSF109854">
    <property type="entry name" value="DinB/YfiT-like putative metalloenzymes"/>
    <property type="match status" value="1"/>
</dbReference>
<dbReference type="RefSeq" id="WP_187010288.1">
    <property type="nucleotide sequence ID" value="NZ_JACRUI010000003.1"/>
</dbReference>
<accession>A0ABR7J8K2</accession>
<dbReference type="Proteomes" id="UP000629963">
    <property type="component" value="Unassembled WGS sequence"/>
</dbReference>
<reference evidence="2 3" key="1">
    <citation type="submission" date="2020-08" db="EMBL/GenBank/DDBJ databases">
        <title>Description of novel Flavobacterium F-380 isolate.</title>
        <authorList>
            <person name="Saticioglu I.B."/>
            <person name="Duman M."/>
            <person name="Altun S."/>
        </authorList>
    </citation>
    <scope>NUCLEOTIDE SEQUENCE [LARGE SCALE GENOMIC DNA]</scope>
    <source>
        <strain evidence="2 3">F-380</strain>
    </source>
</reference>
<feature type="domain" description="DinB-like" evidence="1">
    <location>
        <begin position="8"/>
        <end position="144"/>
    </location>
</feature>